<feature type="region of interest" description="Disordered" evidence="2">
    <location>
        <begin position="487"/>
        <end position="520"/>
    </location>
</feature>
<feature type="compositionally biased region" description="Polar residues" evidence="2">
    <location>
        <begin position="298"/>
        <end position="308"/>
    </location>
</feature>
<keyword evidence="1" id="KW-0175">Coiled coil</keyword>
<evidence type="ECO:0000256" key="2">
    <source>
        <dbReference type="SAM" id="MobiDB-lite"/>
    </source>
</evidence>
<dbReference type="EMBL" id="KV425600">
    <property type="protein sequence ID" value="KZT21982.1"/>
    <property type="molecule type" value="Genomic_DNA"/>
</dbReference>
<evidence type="ECO:0000256" key="1">
    <source>
        <dbReference type="SAM" id="Coils"/>
    </source>
</evidence>
<dbReference type="STRING" id="1314782.A0A165Q6G4"/>
<evidence type="ECO:0000313" key="3">
    <source>
        <dbReference type="EMBL" id="KZT21982.1"/>
    </source>
</evidence>
<feature type="region of interest" description="Disordered" evidence="2">
    <location>
        <begin position="821"/>
        <end position="841"/>
    </location>
</feature>
<feature type="region of interest" description="Disordered" evidence="2">
    <location>
        <begin position="232"/>
        <end position="321"/>
    </location>
</feature>
<dbReference type="OrthoDB" id="7690434at2759"/>
<feature type="region of interest" description="Disordered" evidence="2">
    <location>
        <begin position="414"/>
        <end position="437"/>
    </location>
</feature>
<feature type="compositionally biased region" description="Gly residues" evidence="2">
    <location>
        <begin position="830"/>
        <end position="840"/>
    </location>
</feature>
<feature type="compositionally biased region" description="Polar residues" evidence="2">
    <location>
        <begin position="258"/>
        <end position="270"/>
    </location>
</feature>
<dbReference type="Proteomes" id="UP000076761">
    <property type="component" value="Unassembled WGS sequence"/>
</dbReference>
<gene>
    <name evidence="3" type="ORF">NEOLEDRAFT_1244149</name>
</gene>
<name>A0A165Q6G4_9AGAM</name>
<accession>A0A165Q6G4</accession>
<dbReference type="AlphaFoldDB" id="A0A165Q6G4"/>
<sequence>MAEPILAVTVVADCSLAVSQDWDYIFKWYLFPIFDRLYGGTQAGAMQLRLGIVTYGTARTRPGPIVCKRFFSPLAEVLKEMKEKPRRFGTGTIASGGGKGTAALEGLVAATEMFDLLTAAIASSQERKPLQHQSLNHTPPKLQVITARHIIHIAALPPDGAKRPLRNNSPSLDNTTWDTLPEVLYKRGIKWSMILLQQSLTRFVDLHAKAEANDALPPWFQMRPTDTLRLVGLPQKISKRPGEPSTTPEPKRARITGPGSQASPNVSNASPPKVAPTPPSIAPKTNSSPAPAPATPTFRQQQPVVKTSPQQPPGQGQARAKHMTVDQVEEAMKRIEMELRAIGDRMPNLEREGPPERLQQARTFLNKKRLFYEQLKVAHTAMTKSKQNQGVSPGKGTGGGAEHVPVGNVPQQLQTGPSMPTHNTAGPSHGPSYNTNNHPFSSGLPMGAHLLQGMQGNDNVQQAANPAPAAMSEVDIQVQMQKLLDQRNNSRHQDVGSVPQPAANPSQSQAQPPQQGSRVRATWQGTIWVTGGTLETKFDVEVFSASVLDTRVWPSVMKVVPALMTTRDELQIYLKTIRATLCQVHPLKPPARAEVNVYRYDQVTNLLLTRNAYALATWTHPGDNQKCLNFLIVTLTGNEKKTFGAFWDSDGPPNVPRRLPATVPTPKMDPNQISMNARQQLLQIPPERRAAVIQQLIAKRSMMQSQIQHLQNQAGSSSQPMQQMGNPSVANPFTGNNMATFMNMDGGGVQGMAPNPGNAMQGLNPQGGFNFNPSTILAQSQPQNQQGMGGNPNMGMSQGMGPNMNMGMGMGQNFSLPGGIAPQHQRQPSGNGGFPQGGMGNVSLEMIQSFMQRNAEGGGEGS</sequence>
<dbReference type="InParanoid" id="A0A165Q6G4"/>
<evidence type="ECO:0000313" key="4">
    <source>
        <dbReference type="Proteomes" id="UP000076761"/>
    </source>
</evidence>
<protein>
    <submittedName>
        <fullName evidence="3">Uncharacterized protein</fullName>
    </submittedName>
</protein>
<feature type="compositionally biased region" description="Low complexity" evidence="2">
    <location>
        <begin position="499"/>
        <end position="515"/>
    </location>
</feature>
<organism evidence="3 4">
    <name type="scientific">Neolentinus lepideus HHB14362 ss-1</name>
    <dbReference type="NCBI Taxonomy" id="1314782"/>
    <lineage>
        <taxon>Eukaryota</taxon>
        <taxon>Fungi</taxon>
        <taxon>Dikarya</taxon>
        <taxon>Basidiomycota</taxon>
        <taxon>Agaricomycotina</taxon>
        <taxon>Agaricomycetes</taxon>
        <taxon>Gloeophyllales</taxon>
        <taxon>Gloeophyllaceae</taxon>
        <taxon>Neolentinus</taxon>
    </lineage>
</organism>
<feature type="coiled-coil region" evidence="1">
    <location>
        <begin position="325"/>
        <end position="352"/>
    </location>
</feature>
<reference evidence="3 4" key="1">
    <citation type="journal article" date="2016" name="Mol. Biol. Evol.">
        <title>Comparative Genomics of Early-Diverging Mushroom-Forming Fungi Provides Insights into the Origins of Lignocellulose Decay Capabilities.</title>
        <authorList>
            <person name="Nagy L.G."/>
            <person name="Riley R."/>
            <person name="Tritt A."/>
            <person name="Adam C."/>
            <person name="Daum C."/>
            <person name="Floudas D."/>
            <person name="Sun H."/>
            <person name="Yadav J.S."/>
            <person name="Pangilinan J."/>
            <person name="Larsson K.H."/>
            <person name="Matsuura K."/>
            <person name="Barry K."/>
            <person name="Labutti K."/>
            <person name="Kuo R."/>
            <person name="Ohm R.A."/>
            <person name="Bhattacharya S.S."/>
            <person name="Shirouzu T."/>
            <person name="Yoshinaga Y."/>
            <person name="Martin F.M."/>
            <person name="Grigoriev I.V."/>
            <person name="Hibbett D.S."/>
        </authorList>
    </citation>
    <scope>NUCLEOTIDE SEQUENCE [LARGE SCALE GENOMIC DNA]</scope>
    <source>
        <strain evidence="3 4">HHB14362 ss-1</strain>
    </source>
</reference>
<keyword evidence="4" id="KW-1185">Reference proteome</keyword>
<proteinExistence type="predicted"/>